<dbReference type="STRING" id="943830.A4A58_00060"/>
<protein>
    <submittedName>
        <fullName evidence="1">Uncharacterized protein</fullName>
    </submittedName>
</protein>
<keyword evidence="2" id="KW-1185">Reference proteome</keyword>
<accession>A0A161RNK8</accession>
<gene>
    <name evidence="1" type="ORF">A4A58_00060</name>
</gene>
<dbReference type="AlphaFoldDB" id="A0A161RNK8"/>
<dbReference type="EMBL" id="LVYV01000001">
    <property type="protein sequence ID" value="KZD24928.1"/>
    <property type="molecule type" value="Genomic_DNA"/>
</dbReference>
<organism evidence="1 2">
    <name type="scientific">Tardiphaga robiniae</name>
    <dbReference type="NCBI Taxonomy" id="943830"/>
    <lineage>
        <taxon>Bacteria</taxon>
        <taxon>Pseudomonadati</taxon>
        <taxon>Pseudomonadota</taxon>
        <taxon>Alphaproteobacteria</taxon>
        <taxon>Hyphomicrobiales</taxon>
        <taxon>Nitrobacteraceae</taxon>
        <taxon>Tardiphaga</taxon>
    </lineage>
</organism>
<reference evidence="1 2" key="1">
    <citation type="submission" date="2016-03" db="EMBL/GenBank/DDBJ databases">
        <title>Microsymbionts genomes from the relict species Vavilovia formosa (Stev.) Fed.</title>
        <authorList>
            <person name="Kopat V."/>
            <person name="Chirak E."/>
            <person name="Kimeklis A."/>
            <person name="Andronov E."/>
        </authorList>
    </citation>
    <scope>NUCLEOTIDE SEQUENCE [LARGE SCALE GENOMIC DNA]</scope>
    <source>
        <strain evidence="1 2">Vaf07</strain>
    </source>
</reference>
<evidence type="ECO:0000313" key="2">
    <source>
        <dbReference type="Proteomes" id="UP000076574"/>
    </source>
</evidence>
<proteinExistence type="predicted"/>
<name>A0A161RNK8_9BRAD</name>
<evidence type="ECO:0000313" key="1">
    <source>
        <dbReference type="EMBL" id="KZD24928.1"/>
    </source>
</evidence>
<comment type="caution">
    <text evidence="1">The sequence shown here is derived from an EMBL/GenBank/DDBJ whole genome shotgun (WGS) entry which is preliminary data.</text>
</comment>
<dbReference type="Proteomes" id="UP000076574">
    <property type="component" value="Unassembled WGS sequence"/>
</dbReference>
<sequence length="59" mass="6439">MRARGHIILAAISFDRRTDGDAGALLTIWCDLNGVPKAQQSDVVQADCDVIRLESVSNR</sequence>